<accession>A0A0N5CG58</accession>
<dbReference type="WBParaSite" id="SPAL_0001683700.1">
    <property type="protein sequence ID" value="SPAL_0001683700.1"/>
    <property type="gene ID" value="SPAL_0001683700"/>
</dbReference>
<feature type="chain" id="PRO_5005895927" evidence="8">
    <location>
        <begin position="19"/>
        <end position="439"/>
    </location>
</feature>
<dbReference type="Proteomes" id="UP000046392">
    <property type="component" value="Unplaced"/>
</dbReference>
<sequence length="439" mass="49338">MKKYTVLLIIFLSFDVYGEDGKKMVDVDIVPTDEIRVKTPELVTLNFSTSKIPIDNYFKFSCRDPYLCYVDDNTTIINVKLDKNNNYKTNVTVKIHPTFLGVTNINVEPINVSDIIIAFNTTIKIHKTKSAQMWENIFAMVVTYFITFVTFLMGTQLHLPIILEILKKPIGPIVSAVCQFVFMPLVAYALCLTVLQDEPNFVKFCFVAAGSSPGGGKSSFWTIIFDGNLDLSVCLTFIQTICASVMMPFWMKVLGEKFLASENIALPYMGLLKAILNLVIPCVIGMITVHYKPHLVKNAQKYIKTATWISTIIFTALGVFVYYHIFLMITLPILIASCILPWSGYIVAFCFGKLCKLPMADVITLSIETGVQNVGLSVLMLMYSFQSPELDIAMVAPIVVILATDKPLVIIWLIKKAVLKYKEKKVDRKEHIQLPTSTP</sequence>
<comment type="subcellular location">
    <subcellularLocation>
        <location evidence="1">Membrane</location>
        <topology evidence="1">Multi-pass membrane protein</topology>
    </subcellularLocation>
</comment>
<evidence type="ECO:0000256" key="6">
    <source>
        <dbReference type="ARBA" id="ARBA00023136"/>
    </source>
</evidence>
<reference evidence="10" key="1">
    <citation type="submission" date="2017-02" db="UniProtKB">
        <authorList>
            <consortium name="WormBaseParasite"/>
        </authorList>
    </citation>
    <scope>IDENTIFICATION</scope>
</reference>
<feature type="transmembrane region" description="Helical" evidence="7">
    <location>
        <begin position="137"/>
        <end position="161"/>
    </location>
</feature>
<keyword evidence="3 7" id="KW-0812">Transmembrane</keyword>
<feature type="transmembrane region" description="Helical" evidence="7">
    <location>
        <begin position="392"/>
        <end position="414"/>
    </location>
</feature>
<evidence type="ECO:0000256" key="2">
    <source>
        <dbReference type="ARBA" id="ARBA00006528"/>
    </source>
</evidence>
<feature type="transmembrane region" description="Helical" evidence="7">
    <location>
        <begin position="173"/>
        <end position="195"/>
    </location>
</feature>
<evidence type="ECO:0000256" key="8">
    <source>
        <dbReference type="SAM" id="SignalP"/>
    </source>
</evidence>
<evidence type="ECO:0000256" key="7">
    <source>
        <dbReference type="SAM" id="Phobius"/>
    </source>
</evidence>
<dbReference type="AlphaFoldDB" id="A0A0N5CG58"/>
<keyword evidence="4" id="KW-0813">Transport</keyword>
<name>A0A0N5CG58_STREA</name>
<feature type="transmembrane region" description="Helical" evidence="7">
    <location>
        <begin position="329"/>
        <end position="351"/>
    </location>
</feature>
<evidence type="ECO:0000256" key="3">
    <source>
        <dbReference type="ARBA" id="ARBA00022692"/>
    </source>
</evidence>
<keyword evidence="4" id="KW-0769">Symport</keyword>
<feature type="transmembrane region" description="Helical" evidence="7">
    <location>
        <begin position="363"/>
        <end position="386"/>
    </location>
</feature>
<evidence type="ECO:0000313" key="9">
    <source>
        <dbReference type="Proteomes" id="UP000046392"/>
    </source>
</evidence>
<protein>
    <submittedName>
        <fullName evidence="10">Ileal sodium/bile acid cotransporter</fullName>
    </submittedName>
</protein>
<dbReference type="InterPro" id="IPR038770">
    <property type="entry name" value="Na+/solute_symporter_sf"/>
</dbReference>
<proteinExistence type="inferred from homology"/>
<comment type="similarity">
    <text evidence="2">Belongs to the bile acid:sodium symporter (BASS) (TC 2.A.28) family.</text>
</comment>
<dbReference type="GO" id="GO:0016020">
    <property type="term" value="C:membrane"/>
    <property type="evidence" value="ECO:0007669"/>
    <property type="project" value="UniProtKB-SubCell"/>
</dbReference>
<evidence type="ECO:0000256" key="4">
    <source>
        <dbReference type="ARBA" id="ARBA00022847"/>
    </source>
</evidence>
<organism evidence="9 10">
    <name type="scientific">Strongyloides papillosus</name>
    <name type="common">Intestinal threadworm</name>
    <dbReference type="NCBI Taxonomy" id="174720"/>
    <lineage>
        <taxon>Eukaryota</taxon>
        <taxon>Metazoa</taxon>
        <taxon>Ecdysozoa</taxon>
        <taxon>Nematoda</taxon>
        <taxon>Chromadorea</taxon>
        <taxon>Rhabditida</taxon>
        <taxon>Tylenchina</taxon>
        <taxon>Panagrolaimomorpha</taxon>
        <taxon>Strongyloidoidea</taxon>
        <taxon>Strongyloididae</taxon>
        <taxon>Strongyloides</taxon>
    </lineage>
</organism>
<dbReference type="PANTHER" id="PTHR10361:SF28">
    <property type="entry name" value="P3 PROTEIN-RELATED"/>
    <property type="match status" value="1"/>
</dbReference>
<keyword evidence="6 7" id="KW-0472">Membrane</keyword>
<dbReference type="InterPro" id="IPR004710">
    <property type="entry name" value="Bilac:Na_transpt"/>
</dbReference>
<feature type="transmembrane region" description="Helical" evidence="7">
    <location>
        <begin position="303"/>
        <end position="323"/>
    </location>
</feature>
<dbReference type="Gene3D" id="1.20.1530.20">
    <property type="match status" value="1"/>
</dbReference>
<evidence type="ECO:0000256" key="5">
    <source>
        <dbReference type="ARBA" id="ARBA00022989"/>
    </source>
</evidence>
<keyword evidence="5 7" id="KW-1133">Transmembrane helix</keyword>
<feature type="transmembrane region" description="Helical" evidence="7">
    <location>
        <begin position="231"/>
        <end position="251"/>
    </location>
</feature>
<keyword evidence="9" id="KW-1185">Reference proteome</keyword>
<feature type="transmembrane region" description="Helical" evidence="7">
    <location>
        <begin position="271"/>
        <end position="291"/>
    </location>
</feature>
<evidence type="ECO:0000313" key="10">
    <source>
        <dbReference type="WBParaSite" id="SPAL_0001683700.1"/>
    </source>
</evidence>
<evidence type="ECO:0000256" key="1">
    <source>
        <dbReference type="ARBA" id="ARBA00004141"/>
    </source>
</evidence>
<keyword evidence="8" id="KW-0732">Signal</keyword>
<dbReference type="InterPro" id="IPR002657">
    <property type="entry name" value="BilAc:Na_symport/Acr3"/>
</dbReference>
<dbReference type="PANTHER" id="PTHR10361">
    <property type="entry name" value="SODIUM-BILE ACID COTRANSPORTER"/>
    <property type="match status" value="1"/>
</dbReference>
<dbReference type="GO" id="GO:0015293">
    <property type="term" value="F:symporter activity"/>
    <property type="evidence" value="ECO:0007669"/>
    <property type="project" value="UniProtKB-KW"/>
</dbReference>
<dbReference type="Pfam" id="PF01758">
    <property type="entry name" value="SBF"/>
    <property type="match status" value="1"/>
</dbReference>
<dbReference type="STRING" id="174720.A0A0N5CG58"/>
<feature type="signal peptide" evidence="8">
    <location>
        <begin position="1"/>
        <end position="18"/>
    </location>
</feature>